<protein>
    <submittedName>
        <fullName evidence="1">Uncharacterized protein</fullName>
    </submittedName>
</protein>
<accession>A0A2T2WME3</accession>
<evidence type="ECO:0000313" key="2">
    <source>
        <dbReference type="Proteomes" id="UP000241848"/>
    </source>
</evidence>
<dbReference type="EMBL" id="PXYV01000006">
    <property type="protein sequence ID" value="PSR23393.1"/>
    <property type="molecule type" value="Genomic_DNA"/>
</dbReference>
<evidence type="ECO:0000313" key="1">
    <source>
        <dbReference type="EMBL" id="PSR23393.1"/>
    </source>
</evidence>
<dbReference type="Proteomes" id="UP000241848">
    <property type="component" value="Unassembled WGS sequence"/>
</dbReference>
<reference evidence="1 2" key="1">
    <citation type="journal article" date="2014" name="BMC Genomics">
        <title>Comparison of environmental and isolate Sulfobacillus genomes reveals diverse carbon, sulfur, nitrogen, and hydrogen metabolisms.</title>
        <authorList>
            <person name="Justice N.B."/>
            <person name="Norman A."/>
            <person name="Brown C.T."/>
            <person name="Singh A."/>
            <person name="Thomas B.C."/>
            <person name="Banfield J.F."/>
        </authorList>
    </citation>
    <scope>NUCLEOTIDE SEQUENCE [LARGE SCALE GENOMIC DNA]</scope>
    <source>
        <strain evidence="1">AMDSBA3</strain>
    </source>
</reference>
<gene>
    <name evidence="1" type="ORF">C7B45_03520</name>
</gene>
<organism evidence="1 2">
    <name type="scientific">Sulfobacillus acidophilus</name>
    <dbReference type="NCBI Taxonomy" id="53633"/>
    <lineage>
        <taxon>Bacteria</taxon>
        <taxon>Bacillati</taxon>
        <taxon>Bacillota</taxon>
        <taxon>Clostridia</taxon>
        <taxon>Eubacteriales</taxon>
        <taxon>Clostridiales Family XVII. Incertae Sedis</taxon>
        <taxon>Sulfobacillus</taxon>
    </lineage>
</organism>
<name>A0A2T2WME3_9FIRM</name>
<proteinExistence type="predicted"/>
<dbReference type="AlphaFoldDB" id="A0A2T2WME3"/>
<comment type="caution">
    <text evidence="1">The sequence shown here is derived from an EMBL/GenBank/DDBJ whole genome shotgun (WGS) entry which is preliminary data.</text>
</comment>
<sequence length="195" mass="21670">MAIANAPDKILADLIKRFVRALDQERTSRWDQIDVAARIAEQFGYVGVRRLVGEAGLDARTVQTYIRVGRTFPRTVRAQFPTLLFTHYREALQNAALFTSGPGTDPVWWAQQAFYFGWSTGELRRQGRLQMPVNADAAPAAEDVVHRAVRMAMEGRLEEGKIEAALAQYNALYAPVTGTVLTLCRASYVPPEAAS</sequence>